<evidence type="ECO:0000313" key="2">
    <source>
        <dbReference type="Proteomes" id="UP001165960"/>
    </source>
</evidence>
<dbReference type="EMBL" id="QTSX02004973">
    <property type="protein sequence ID" value="KAJ9063339.1"/>
    <property type="molecule type" value="Genomic_DNA"/>
</dbReference>
<comment type="caution">
    <text evidence="1">The sequence shown here is derived from an EMBL/GenBank/DDBJ whole genome shotgun (WGS) entry which is preliminary data.</text>
</comment>
<dbReference type="Proteomes" id="UP001165960">
    <property type="component" value="Unassembled WGS sequence"/>
</dbReference>
<name>A0ACC2SLQ1_9FUNG</name>
<proteinExistence type="predicted"/>
<sequence>MSTRSRSSANPPGTPSTTVVAPSESPAAFKFWISQSVGNFSGDRFRAWLYSFKDYCDTFNLLSAAHLKEVGSKLCDDARIWHQDMLFDTWEDSSLQPFIVKFQEYTNKVLVQQTKGFSGADHKLIINNFHSLANPSTLEEAYNLVCENYVIYVEREQDEEAKATSKWNSFIGEAKKKETLSMEALETKIKKMRNRFKAIYLAHERSARSTNYRHMDTAPFSGICYNCNEQGQKSERCTAPCSICKGTDHSNYACPHCICNNAQRPIAVMMAEQFYQTEKRPLSTPEGEFLLNKKTNSGYIIDNDFFKFCSPLIKPRNIRSQASFPDHNHTLLPLKCHEREDSPSPEKHPNLSQPISPEEYAVKHPSVANTSVIQSRWNPEHLNLFFPLEELLDFEDPIITESDTRYKIVTFESVPKSPTSKKHGDYTHVIDLEIAQTSTTMCKLDQPTCEHDDSMAINYDSMSSYQQTRENPTHQVDCRMEETVYKNSHIDLSYANIPKEIISKPTIDNNYLNTSMNVFILGSPKIFINTPMDEFNTPMKWRVTINNITETKT</sequence>
<keyword evidence="2" id="KW-1185">Reference proteome</keyword>
<protein>
    <submittedName>
        <fullName evidence="1">Uncharacterized protein</fullName>
    </submittedName>
</protein>
<gene>
    <name evidence="1" type="ORF">DSO57_1001244</name>
</gene>
<reference evidence="1" key="1">
    <citation type="submission" date="2022-04" db="EMBL/GenBank/DDBJ databases">
        <title>Genome of the entomopathogenic fungus Entomophthora muscae.</title>
        <authorList>
            <person name="Elya C."/>
            <person name="Lovett B.R."/>
            <person name="Lee E."/>
            <person name="Macias A.M."/>
            <person name="Hajek A.E."/>
            <person name="De Bivort B.L."/>
            <person name="Kasson M.T."/>
            <person name="De Fine Licht H.H."/>
            <person name="Stajich J.E."/>
        </authorList>
    </citation>
    <scope>NUCLEOTIDE SEQUENCE</scope>
    <source>
        <strain evidence="1">Berkeley</strain>
    </source>
</reference>
<accession>A0ACC2SLQ1</accession>
<organism evidence="1 2">
    <name type="scientific">Entomophthora muscae</name>
    <dbReference type="NCBI Taxonomy" id="34485"/>
    <lineage>
        <taxon>Eukaryota</taxon>
        <taxon>Fungi</taxon>
        <taxon>Fungi incertae sedis</taxon>
        <taxon>Zoopagomycota</taxon>
        <taxon>Entomophthoromycotina</taxon>
        <taxon>Entomophthoromycetes</taxon>
        <taxon>Entomophthorales</taxon>
        <taxon>Entomophthoraceae</taxon>
        <taxon>Entomophthora</taxon>
    </lineage>
</organism>
<evidence type="ECO:0000313" key="1">
    <source>
        <dbReference type="EMBL" id="KAJ9063339.1"/>
    </source>
</evidence>